<feature type="binding site" evidence="8">
    <location>
        <begin position="275"/>
        <end position="282"/>
    </location>
    <ligand>
        <name>FAD</name>
        <dbReference type="ChEBI" id="CHEBI:57692"/>
    </ligand>
</feature>
<keyword evidence="6" id="KW-0249">Electron transport</keyword>
<evidence type="ECO:0000313" key="11">
    <source>
        <dbReference type="Proteomes" id="UP000233786"/>
    </source>
</evidence>
<dbReference type="InterPro" id="IPR018206">
    <property type="entry name" value="ETF_asu_C_CS"/>
</dbReference>
<dbReference type="InterPro" id="IPR001308">
    <property type="entry name" value="ETF_a/FixB"/>
</dbReference>
<dbReference type="RefSeq" id="WP_010696097.1">
    <property type="nucleotide sequence ID" value="NZ_CP061007.1"/>
</dbReference>
<evidence type="ECO:0000256" key="8">
    <source>
        <dbReference type="PIRSR" id="PIRSR000089-1"/>
    </source>
</evidence>
<dbReference type="InterPro" id="IPR014730">
    <property type="entry name" value="ETF_a/b_N"/>
</dbReference>
<dbReference type="AlphaFoldDB" id="A0A2N3Y6I2"/>
<dbReference type="SUPFAM" id="SSF52467">
    <property type="entry name" value="DHS-like NAD/FAD-binding domain"/>
    <property type="match status" value="1"/>
</dbReference>
<dbReference type="PANTHER" id="PTHR43153">
    <property type="entry name" value="ELECTRON TRANSFER FLAVOPROTEIN ALPHA"/>
    <property type="match status" value="1"/>
</dbReference>
<dbReference type="GO" id="GO:0009055">
    <property type="term" value="F:electron transfer activity"/>
    <property type="evidence" value="ECO:0007669"/>
    <property type="project" value="InterPro"/>
</dbReference>
<dbReference type="Gene3D" id="3.40.50.1220">
    <property type="entry name" value="TPP-binding domain"/>
    <property type="match status" value="1"/>
</dbReference>
<dbReference type="Gene3D" id="3.40.50.620">
    <property type="entry name" value="HUPs"/>
    <property type="match status" value="1"/>
</dbReference>
<feature type="binding site" evidence="8">
    <location>
        <begin position="258"/>
        <end position="262"/>
    </location>
    <ligand>
        <name>FAD</name>
        <dbReference type="ChEBI" id="CHEBI:57692"/>
    </ligand>
</feature>
<dbReference type="EMBL" id="PJNB01000001">
    <property type="protein sequence ID" value="PKW18488.1"/>
    <property type="molecule type" value="Genomic_DNA"/>
</dbReference>
<evidence type="ECO:0000259" key="9">
    <source>
        <dbReference type="SMART" id="SM00893"/>
    </source>
</evidence>
<comment type="caution">
    <text evidence="10">The sequence shown here is derived from an EMBL/GenBank/DDBJ whole genome shotgun (WGS) entry which is preliminary data.</text>
</comment>
<evidence type="ECO:0000256" key="3">
    <source>
        <dbReference type="ARBA" id="ARBA00022448"/>
    </source>
</evidence>
<comment type="similarity">
    <text evidence="1">Belongs to the ETF alpha-subunit/FixB family.</text>
</comment>
<dbReference type="PANTHER" id="PTHR43153:SF1">
    <property type="entry name" value="ELECTRON TRANSFER FLAVOPROTEIN SUBUNIT ALPHA, MITOCHONDRIAL"/>
    <property type="match status" value="1"/>
</dbReference>
<comment type="function">
    <text evidence="7">The electron transfer flavoprotein serves as a specific electron acceptor for other dehydrogenases. It transfers the electrons to the main respiratory chain via ETF-ubiquinone oxidoreductase (ETF dehydrogenase).</text>
</comment>
<feature type="binding site" evidence="8">
    <location>
        <position position="221"/>
    </location>
    <ligand>
        <name>FAD</name>
        <dbReference type="ChEBI" id="CHEBI:57692"/>
    </ligand>
</feature>
<keyword evidence="4" id="KW-0285">Flavoprotein</keyword>
<dbReference type="SUPFAM" id="SSF52402">
    <property type="entry name" value="Adenine nucleotide alpha hydrolases-like"/>
    <property type="match status" value="1"/>
</dbReference>
<evidence type="ECO:0000313" key="10">
    <source>
        <dbReference type="EMBL" id="PKW18488.1"/>
    </source>
</evidence>
<evidence type="ECO:0000256" key="4">
    <source>
        <dbReference type="ARBA" id="ARBA00022630"/>
    </source>
</evidence>
<dbReference type="STRING" id="994479.GCA_000194155_03128"/>
<dbReference type="GO" id="GO:0050660">
    <property type="term" value="F:flavin adenine dinucleotide binding"/>
    <property type="evidence" value="ECO:0007669"/>
    <property type="project" value="InterPro"/>
</dbReference>
<feature type="domain" description="Electron transfer flavoprotein alpha/beta-subunit N-terminal" evidence="9">
    <location>
        <begin position="8"/>
        <end position="196"/>
    </location>
</feature>
<dbReference type="Pfam" id="PF00766">
    <property type="entry name" value="ETF_alpha"/>
    <property type="match status" value="1"/>
</dbReference>
<reference evidence="10" key="1">
    <citation type="submission" date="2017-12" db="EMBL/GenBank/DDBJ databases">
        <title>Sequencing the genomes of 1000 Actinobacteria strains.</title>
        <authorList>
            <person name="Klenk H.-P."/>
        </authorList>
    </citation>
    <scope>NUCLEOTIDE SEQUENCE [LARGE SCALE GENOMIC DNA]</scope>
    <source>
        <strain evidence="10">DSM 44228</strain>
    </source>
</reference>
<dbReference type="GO" id="GO:0033539">
    <property type="term" value="P:fatty acid beta-oxidation using acyl-CoA dehydrogenase"/>
    <property type="evidence" value="ECO:0007669"/>
    <property type="project" value="TreeGrafter"/>
</dbReference>
<dbReference type="PIRSF" id="PIRSF000089">
    <property type="entry name" value="Electra_flavoP_a"/>
    <property type="match status" value="1"/>
</dbReference>
<name>A0A2N3Y6I2_SACSN</name>
<protein>
    <submittedName>
        <fullName evidence="10">Electron transfer flavoprotein alpha subunit apoprotein</fullName>
    </submittedName>
</protein>
<comment type="subunit">
    <text evidence="2">Heterodimer of an alpha and a beta subunit.</text>
</comment>
<dbReference type="InterPro" id="IPR014731">
    <property type="entry name" value="ETF_asu_C"/>
</dbReference>
<keyword evidence="3" id="KW-0813">Transport</keyword>
<dbReference type="InterPro" id="IPR014729">
    <property type="entry name" value="Rossmann-like_a/b/a_fold"/>
</dbReference>
<dbReference type="Pfam" id="PF01012">
    <property type="entry name" value="ETF"/>
    <property type="match status" value="1"/>
</dbReference>
<sequence length="330" mass="33633">MPEVLVLIERVEVDGVREVTKPSLELLTIARRLGDPSAVVIGSPDADVAGTLKKYGAAKIYSVSTGEGAEDAGVSGYLVAPEAEVLAQLIEKTSPAAVLVVSTGRGKEIAGRLAVKTESGLITDAVDVTAADGTPTTKQSVFAGSFVVQARVTKGTPIITVKPNSVTPEEVDGAGSDVAEEAFAVTISDAAKGAKVTGAEPRKASGRPELTEAAIVVSGGRGTGGDFEPIQAFADSLGAAVGASRAAVDSGWYPHSFQVGQTGKTVSPQLYVANGISGAIQHRAGMQTSKTIVAVNTDEEAPIFELVDFGVVGDLHTVLPAATDAINRGR</sequence>
<evidence type="ECO:0000256" key="1">
    <source>
        <dbReference type="ARBA" id="ARBA00005817"/>
    </source>
</evidence>
<feature type="binding site" evidence="8">
    <location>
        <begin position="244"/>
        <end position="245"/>
    </location>
    <ligand>
        <name>FAD</name>
        <dbReference type="ChEBI" id="CHEBI:57692"/>
    </ligand>
</feature>
<gene>
    <name evidence="10" type="ORF">A8926_6579</name>
</gene>
<dbReference type="SMART" id="SM00893">
    <property type="entry name" value="ETF"/>
    <property type="match status" value="1"/>
</dbReference>
<evidence type="ECO:0000256" key="5">
    <source>
        <dbReference type="ARBA" id="ARBA00022827"/>
    </source>
</evidence>
<proteinExistence type="inferred from homology"/>
<accession>A0A2N3Y6I2</accession>
<keyword evidence="5 8" id="KW-0274">FAD</keyword>
<organism evidence="10 11">
    <name type="scientific">Saccharopolyspora spinosa</name>
    <dbReference type="NCBI Taxonomy" id="60894"/>
    <lineage>
        <taxon>Bacteria</taxon>
        <taxon>Bacillati</taxon>
        <taxon>Actinomycetota</taxon>
        <taxon>Actinomycetes</taxon>
        <taxon>Pseudonocardiales</taxon>
        <taxon>Pseudonocardiaceae</taxon>
        <taxon>Saccharopolyspora</taxon>
    </lineage>
</organism>
<dbReference type="Proteomes" id="UP000233786">
    <property type="component" value="Unassembled WGS sequence"/>
</dbReference>
<evidence type="ECO:0000256" key="6">
    <source>
        <dbReference type="ARBA" id="ARBA00022982"/>
    </source>
</evidence>
<feature type="binding site" evidence="8">
    <location>
        <position position="296"/>
    </location>
    <ligand>
        <name>FAD</name>
        <dbReference type="ChEBI" id="CHEBI:57692"/>
    </ligand>
</feature>
<evidence type="ECO:0000256" key="2">
    <source>
        <dbReference type="ARBA" id="ARBA00011355"/>
    </source>
</evidence>
<comment type="cofactor">
    <cofactor evidence="8">
        <name>FAD</name>
        <dbReference type="ChEBI" id="CHEBI:57692"/>
    </cofactor>
    <text evidence="8">Binds 1 FAD per dimer.</text>
</comment>
<keyword evidence="11" id="KW-1185">Reference proteome</keyword>
<dbReference type="InterPro" id="IPR029035">
    <property type="entry name" value="DHS-like_NAD/FAD-binding_dom"/>
</dbReference>
<dbReference type="OrthoDB" id="9770286at2"/>
<dbReference type="PROSITE" id="PS00696">
    <property type="entry name" value="ETF_ALPHA"/>
    <property type="match status" value="1"/>
</dbReference>
<evidence type="ECO:0000256" key="7">
    <source>
        <dbReference type="ARBA" id="ARBA00025649"/>
    </source>
</evidence>